<evidence type="ECO:0000313" key="2">
    <source>
        <dbReference type="Proteomes" id="UP001432222"/>
    </source>
</evidence>
<name>A0ABZ1U017_9ACTN</name>
<reference evidence="1" key="1">
    <citation type="submission" date="2022-10" db="EMBL/GenBank/DDBJ databases">
        <title>The complete genomes of actinobacterial strains from the NBC collection.</title>
        <authorList>
            <person name="Joergensen T.S."/>
            <person name="Alvarez Arevalo M."/>
            <person name="Sterndorff E.B."/>
            <person name="Faurdal D."/>
            <person name="Vuksanovic O."/>
            <person name="Mourched A.-S."/>
            <person name="Charusanti P."/>
            <person name="Shaw S."/>
            <person name="Blin K."/>
            <person name="Weber T."/>
        </authorList>
    </citation>
    <scope>NUCLEOTIDE SEQUENCE</scope>
    <source>
        <strain evidence="1">NBC_00222</strain>
    </source>
</reference>
<organism evidence="1 2">
    <name type="scientific">Kitasatospora purpeofusca</name>
    <dbReference type="NCBI Taxonomy" id="67352"/>
    <lineage>
        <taxon>Bacteria</taxon>
        <taxon>Bacillati</taxon>
        <taxon>Actinomycetota</taxon>
        <taxon>Actinomycetes</taxon>
        <taxon>Kitasatosporales</taxon>
        <taxon>Streptomycetaceae</taxon>
        <taxon>Kitasatospora</taxon>
    </lineage>
</organism>
<proteinExistence type="predicted"/>
<keyword evidence="2" id="KW-1185">Reference proteome</keyword>
<dbReference type="RefSeq" id="WP_328955398.1">
    <property type="nucleotide sequence ID" value="NZ_CP108110.1"/>
</dbReference>
<dbReference type="EMBL" id="CP108110">
    <property type="protein sequence ID" value="WUQ84552.1"/>
    <property type="molecule type" value="Genomic_DNA"/>
</dbReference>
<protein>
    <submittedName>
        <fullName evidence="1">Uncharacterized protein</fullName>
    </submittedName>
</protein>
<dbReference type="Proteomes" id="UP001432222">
    <property type="component" value="Chromosome"/>
</dbReference>
<evidence type="ECO:0000313" key="1">
    <source>
        <dbReference type="EMBL" id="WUQ84552.1"/>
    </source>
</evidence>
<sequence>MSETSDEKTLAEAVDALADRFRAMPQSRLLGAVPGHLSRAAAGLALARWLAVTARAAEAVRADGGADGGPAHELPDAGAFAVGDQLAVVGHDLAAALAALPGDTAVALPDGPVAAEAVRVLAVRRLAEVSAAL</sequence>
<accession>A0ABZ1U017</accession>
<gene>
    <name evidence="1" type="ORF">OHA16_17210</name>
</gene>